<feature type="region of interest" description="Disordered" evidence="14">
    <location>
        <begin position="731"/>
        <end position="753"/>
    </location>
</feature>
<dbReference type="InterPro" id="IPR001873">
    <property type="entry name" value="ENaC"/>
</dbReference>
<dbReference type="AlphaFoldDB" id="A0AA39IJX7"/>
<dbReference type="PRINTS" id="PR01078">
    <property type="entry name" value="AMINACHANNEL"/>
</dbReference>
<keyword evidence="9 15" id="KW-0472">Membrane</keyword>
<dbReference type="Proteomes" id="UP001175271">
    <property type="component" value="Unassembled WGS sequence"/>
</dbReference>
<dbReference type="Gene3D" id="1.10.287.770">
    <property type="entry name" value="YojJ-like"/>
    <property type="match status" value="1"/>
</dbReference>
<feature type="compositionally biased region" description="Basic and acidic residues" evidence="14">
    <location>
        <begin position="848"/>
        <end position="858"/>
    </location>
</feature>
<comment type="subcellular location">
    <subcellularLocation>
        <location evidence="1">Membrane</location>
        <topology evidence="1">Multi-pass membrane protein</topology>
    </subcellularLocation>
</comment>
<dbReference type="PANTHER" id="PTHR11690">
    <property type="entry name" value="AMILORIDE-SENSITIVE SODIUM CHANNEL-RELATED"/>
    <property type="match status" value="1"/>
</dbReference>
<dbReference type="GO" id="GO:0005886">
    <property type="term" value="C:plasma membrane"/>
    <property type="evidence" value="ECO:0007669"/>
    <property type="project" value="TreeGrafter"/>
</dbReference>
<feature type="transmembrane region" description="Helical" evidence="15">
    <location>
        <begin position="109"/>
        <end position="129"/>
    </location>
</feature>
<feature type="compositionally biased region" description="Polar residues" evidence="14">
    <location>
        <begin position="586"/>
        <end position="599"/>
    </location>
</feature>
<evidence type="ECO:0000256" key="12">
    <source>
        <dbReference type="ARBA" id="ARBA00023303"/>
    </source>
</evidence>
<evidence type="ECO:0000256" key="15">
    <source>
        <dbReference type="SAM" id="Phobius"/>
    </source>
</evidence>
<proteinExistence type="inferred from homology"/>
<evidence type="ECO:0000256" key="13">
    <source>
        <dbReference type="RuleBase" id="RU000679"/>
    </source>
</evidence>
<evidence type="ECO:0000256" key="2">
    <source>
        <dbReference type="ARBA" id="ARBA00007193"/>
    </source>
</evidence>
<dbReference type="Pfam" id="PF00858">
    <property type="entry name" value="ASC"/>
    <property type="match status" value="1"/>
</dbReference>
<protein>
    <recommendedName>
        <fullName evidence="18">Amiloride-sensitive sodium channel</fullName>
    </recommendedName>
</protein>
<feature type="region of interest" description="Disordered" evidence="14">
    <location>
        <begin position="618"/>
        <end position="643"/>
    </location>
</feature>
<evidence type="ECO:0000256" key="6">
    <source>
        <dbReference type="ARBA" id="ARBA00022989"/>
    </source>
</evidence>
<keyword evidence="6 15" id="KW-1133">Transmembrane helix</keyword>
<evidence type="ECO:0000256" key="3">
    <source>
        <dbReference type="ARBA" id="ARBA00022448"/>
    </source>
</evidence>
<dbReference type="GO" id="GO:0015280">
    <property type="term" value="F:ligand-gated sodium channel activity"/>
    <property type="evidence" value="ECO:0007669"/>
    <property type="project" value="TreeGrafter"/>
</dbReference>
<feature type="compositionally biased region" description="Basic and acidic residues" evidence="14">
    <location>
        <begin position="568"/>
        <end position="580"/>
    </location>
</feature>
<accession>A0AA39IJX7</accession>
<evidence type="ECO:0000256" key="7">
    <source>
        <dbReference type="ARBA" id="ARBA00023053"/>
    </source>
</evidence>
<feature type="region of interest" description="Disordered" evidence="14">
    <location>
        <begin position="568"/>
        <end position="603"/>
    </location>
</feature>
<evidence type="ECO:0000256" key="8">
    <source>
        <dbReference type="ARBA" id="ARBA00023065"/>
    </source>
</evidence>
<evidence type="ECO:0000256" key="5">
    <source>
        <dbReference type="ARBA" id="ARBA00022692"/>
    </source>
</evidence>
<dbReference type="Gene3D" id="2.60.470.10">
    <property type="entry name" value="Acid-sensing ion channels like domains"/>
    <property type="match status" value="1"/>
</dbReference>
<evidence type="ECO:0000256" key="14">
    <source>
        <dbReference type="SAM" id="MobiDB-lite"/>
    </source>
</evidence>
<evidence type="ECO:0000256" key="9">
    <source>
        <dbReference type="ARBA" id="ARBA00023136"/>
    </source>
</evidence>
<evidence type="ECO:0000256" key="1">
    <source>
        <dbReference type="ARBA" id="ARBA00004141"/>
    </source>
</evidence>
<reference evidence="16" key="1">
    <citation type="submission" date="2023-06" db="EMBL/GenBank/DDBJ databases">
        <title>Genomic analysis of the entomopathogenic nematode Steinernema hermaphroditum.</title>
        <authorList>
            <person name="Schwarz E.M."/>
            <person name="Heppert J.K."/>
            <person name="Baniya A."/>
            <person name="Schwartz H.T."/>
            <person name="Tan C.-H."/>
            <person name="Antoshechkin I."/>
            <person name="Sternberg P.W."/>
            <person name="Goodrich-Blair H."/>
            <person name="Dillman A.R."/>
        </authorList>
    </citation>
    <scope>NUCLEOTIDE SEQUENCE</scope>
    <source>
        <strain evidence="16">PS9179</strain>
        <tissue evidence="16">Whole animal</tissue>
    </source>
</reference>
<keyword evidence="12 13" id="KW-0407">Ion channel</keyword>
<evidence type="ECO:0000313" key="17">
    <source>
        <dbReference type="Proteomes" id="UP001175271"/>
    </source>
</evidence>
<keyword evidence="7" id="KW-0915">Sodium</keyword>
<keyword evidence="5 13" id="KW-0812">Transmembrane</keyword>
<evidence type="ECO:0000313" key="16">
    <source>
        <dbReference type="EMBL" id="KAK0425721.1"/>
    </source>
</evidence>
<evidence type="ECO:0000256" key="11">
    <source>
        <dbReference type="ARBA" id="ARBA00023201"/>
    </source>
</evidence>
<name>A0AA39IJX7_9BILA</name>
<comment type="similarity">
    <text evidence="2 13">Belongs to the amiloride-sensitive sodium channel (TC 1.A.6) family.</text>
</comment>
<evidence type="ECO:0000256" key="4">
    <source>
        <dbReference type="ARBA" id="ARBA00022461"/>
    </source>
</evidence>
<organism evidence="16 17">
    <name type="scientific">Steinernema hermaphroditum</name>
    <dbReference type="NCBI Taxonomy" id="289476"/>
    <lineage>
        <taxon>Eukaryota</taxon>
        <taxon>Metazoa</taxon>
        <taxon>Ecdysozoa</taxon>
        <taxon>Nematoda</taxon>
        <taxon>Chromadorea</taxon>
        <taxon>Rhabditida</taxon>
        <taxon>Tylenchina</taxon>
        <taxon>Panagrolaimomorpha</taxon>
        <taxon>Strongyloidoidea</taxon>
        <taxon>Steinernematidae</taxon>
        <taxon>Steinernema</taxon>
    </lineage>
</organism>
<comment type="caution">
    <text evidence="16">The sequence shown here is derived from an EMBL/GenBank/DDBJ whole genome shotgun (WGS) entry which is preliminary data.</text>
</comment>
<keyword evidence="8 13" id="KW-0406">Ion transport</keyword>
<feature type="region of interest" description="Disordered" evidence="14">
    <location>
        <begin position="1"/>
        <end position="34"/>
    </location>
</feature>
<keyword evidence="17" id="KW-1185">Reference proteome</keyword>
<keyword evidence="11 13" id="KW-0739">Sodium transport</keyword>
<keyword evidence="10" id="KW-0325">Glycoprotein</keyword>
<feature type="compositionally biased region" description="Low complexity" evidence="14">
    <location>
        <begin position="895"/>
        <end position="907"/>
    </location>
</feature>
<dbReference type="EMBL" id="JAUCMV010000001">
    <property type="protein sequence ID" value="KAK0425721.1"/>
    <property type="molecule type" value="Genomic_DNA"/>
</dbReference>
<feature type="region of interest" description="Disordered" evidence="14">
    <location>
        <begin position="836"/>
        <end position="925"/>
    </location>
</feature>
<feature type="compositionally biased region" description="Pro residues" evidence="14">
    <location>
        <begin position="630"/>
        <end position="639"/>
    </location>
</feature>
<evidence type="ECO:0000256" key="10">
    <source>
        <dbReference type="ARBA" id="ARBA00023180"/>
    </source>
</evidence>
<evidence type="ECO:0008006" key="18">
    <source>
        <dbReference type="Google" id="ProtNLM"/>
    </source>
</evidence>
<keyword evidence="4 13" id="KW-0894">Sodium channel</keyword>
<dbReference type="PANTHER" id="PTHR11690:SF222">
    <property type="entry name" value="AMILORIDE-SENSITIVE SODIUM CHANNEL SUBUNIT GAMMA"/>
    <property type="match status" value="1"/>
</dbReference>
<gene>
    <name evidence="16" type="ORF">QR680_009342</name>
</gene>
<sequence>MPKTRPSLPAIVVNEDATPRVTEDPPGEPSPDSKQHLAAAQMCGSRGSFSEEARRLTMKASELVIHLPVEQIRRIGETESMNSISRETEHFVGITTVHGPLRIYRGKGYYSYLWAVALGCCVGLFLYQFTSLFQNFISRPTVSQVSFILPEEGLPFPAVTICNYNPVRRSYVEALNNTTEFNEVLLDYLVQAYADVQSLVEGASFAQLQEGEAALQRYILLQPNFTINSFFKDAGFACEDMFKLCSFGGKRFPCCDYAKPTLTDMGKCFRLDLGNSQKEWMRMQTQPGVANGLQIVADFHKEEEIGTGAAHGLEPLFMNEFENGFRYFVHSRETIPYLATEGISVSPGSRVYSALSPQRFVLLDETSWGNCTDQWPPGYRTPVPYSATNCKALCRARFFDERCGCAPFTFNVGGRYKVCTPYQIFRCVQNLVETDPEASDGFTKLRLPACTECKVECESWLFHAFNSYGQGFSVGALKWFERRDENWTAPHVKANFVAINIFFRDMSFTQYTQVQGVSLTETFSDIGGNMGMFMGMSLLSIIEVVIWLSKISWVAISKRRRQYLVAKKSKEKERQQRLEETLQEPRSGTDTSDASPNGSTRERLRRLAGSLRQRSRLRKSFDDDYADGPQPRPSPPTPLSPRSFVDALLENNLHGAGRAASGRKTTPTEQMLELKIDLEQLARLQRDPSRLQEGLANTLVAAPQIVSVRNGAPTPEQLVAAGRRRSTSIAYLNPAPSKGTPRGRRRRSYSTSSAYANPAFETIPEVRETPLPSRRGSAEGTAIAALMDMSAPMLLLPQKAPEELVPPRRGSLPLQEFPFVSLMVDEVADEAASCSDFLSPDNRVGTPLEREDAGRASREPPYSSTRDHFLSEPDPAPGPATKSHEETRPMGLKRNSSGLLSSPNGGPTATVPGIESRGPWSADDIFYRDVC</sequence>
<keyword evidence="3 13" id="KW-0813">Transport</keyword>